<dbReference type="GO" id="GO:0071944">
    <property type="term" value="C:cell periphery"/>
    <property type="evidence" value="ECO:0007669"/>
    <property type="project" value="UniProtKB-ARBA"/>
</dbReference>
<dbReference type="WBParaSite" id="TREG1_38370.4">
    <property type="protein sequence ID" value="TREG1_38370.4"/>
    <property type="gene ID" value="TREG1_38370"/>
</dbReference>
<feature type="compositionally biased region" description="Low complexity" evidence="5">
    <location>
        <begin position="710"/>
        <end position="720"/>
    </location>
</feature>
<feature type="chain" id="PRO_5044704895" evidence="7">
    <location>
        <begin position="19"/>
        <end position="891"/>
    </location>
</feature>
<evidence type="ECO:0000256" key="6">
    <source>
        <dbReference type="SAM" id="Phobius"/>
    </source>
</evidence>
<evidence type="ECO:0000313" key="8">
    <source>
        <dbReference type="Proteomes" id="UP000050795"/>
    </source>
</evidence>
<evidence type="ECO:0000256" key="7">
    <source>
        <dbReference type="SAM" id="SignalP"/>
    </source>
</evidence>
<dbReference type="WBParaSite" id="TREG1_38370.3">
    <property type="protein sequence ID" value="TREG1_38370.3"/>
    <property type="gene ID" value="TREG1_38370"/>
</dbReference>
<keyword evidence="3 6" id="KW-1133">Transmembrane helix</keyword>
<evidence type="ECO:0000313" key="9">
    <source>
        <dbReference type="WBParaSite" id="TREG1_38370.1"/>
    </source>
</evidence>
<feature type="compositionally biased region" description="Low complexity" evidence="5">
    <location>
        <begin position="817"/>
        <end position="832"/>
    </location>
</feature>
<reference evidence="8" key="1">
    <citation type="submission" date="2022-06" db="EMBL/GenBank/DDBJ databases">
        <authorList>
            <person name="Berger JAMES D."/>
            <person name="Berger JAMES D."/>
        </authorList>
    </citation>
    <scope>NUCLEOTIDE SEQUENCE [LARGE SCALE GENOMIC DNA]</scope>
</reference>
<evidence type="ECO:0000313" key="10">
    <source>
        <dbReference type="WBParaSite" id="TREG1_38370.2"/>
    </source>
</evidence>
<feature type="compositionally biased region" description="Polar residues" evidence="5">
    <location>
        <begin position="60"/>
        <end position="79"/>
    </location>
</feature>
<feature type="region of interest" description="Disordered" evidence="5">
    <location>
        <begin position="787"/>
        <end position="891"/>
    </location>
</feature>
<keyword evidence="8" id="KW-1185">Reference proteome</keyword>
<feature type="region of interest" description="Disordered" evidence="5">
    <location>
        <begin position="52"/>
        <end position="92"/>
    </location>
</feature>
<accession>A0AA85JKN7</accession>
<keyword evidence="7" id="KW-0732">Signal</keyword>
<dbReference type="WBParaSite" id="TREG1_38370.6">
    <property type="protein sequence ID" value="TREG1_38370.6"/>
    <property type="gene ID" value="TREG1_38370"/>
</dbReference>
<feature type="transmembrane region" description="Helical" evidence="6">
    <location>
        <begin position="563"/>
        <end position="591"/>
    </location>
</feature>
<dbReference type="WBParaSite" id="TREG1_38370.2">
    <property type="protein sequence ID" value="TREG1_38370.2"/>
    <property type="gene ID" value="TREG1_38370"/>
</dbReference>
<dbReference type="Proteomes" id="UP000050795">
    <property type="component" value="Unassembled WGS sequence"/>
</dbReference>
<dbReference type="AlphaFoldDB" id="A0AA85JKN7"/>
<sequence>MHIISYLVLLIFITTINSDPQNDFNQIDQPTIIDTLTFPLTFDELEAPHEYQQPPVAEHPTSQNLQSPDPFTLPQNDLRQPTRKSRYLERQNDRNEFNYSTFEVGESLCPNVYCFAKRQSPSNELMLDCKRQLSEITDKDATIDCHVWQVPSPGTDASQSRPSKRHGKGYDLRIVLQPSTVSAEDLSNGNGIKRLRIGQLKPGILEWIVQTVRSSLKMTLSPVHLTISFIYFKKLGRNDLGNLPTKSHVTHLSLWNPFNWDEDSFIPFVDEAFLSSNSLSRATEIPPYFRLSLFCDYENQNSSFKRLWFPWKSWQLRLNHCPDLYFCRLWYGKHPICDTKYSSDQPNSAMKTFMPSYYISPKSVYNTTQAVKQETGMQILYNNQCQLEADQADPVNDLKFDHTGQCWKTDAYEAVVDSNIITTSIPVTVESSTSPATSPITTLQTTEETTATTLLQTTPETTMSTSLLTTMTTIIESVTHSTIPTNTITNLIQSTISSSESPTENNFEVFITEKYNDDLLNENANNEPDNINKEVAFSEQINHTTTVFTAKNQDNLVKETTSLGYLTSGLILLGIVNIILLIGFIILVIWIRRRIQKNSKSHPNKLASYGQFHPDFLGTDVTGNNGFYETSTHPLLISTISGTYLSGSHPKLNVRHNSFPDNSTVNLQNADQFLLISNINPKNKNYNYDNSNQSQQYLLGRSTSYSSSTWNGSLRNGLNRNNEKSSVSNRIYRNNSKEKWDYSSNGFAVESGQQIQSTPYSTRKEYQPMNSHPYYNKGIKYSSQTLYPSVPSTSCSTSANVSAGIPQRDRERRQLYGSRSRLSSGHPSPSLLHEIRRSPSSSYRRHKKRSISTRPPIGAVNKKPHTLVFENENGNDGNNWPENFKTSLHEL</sequence>
<feature type="compositionally biased region" description="Polar residues" evidence="5">
    <location>
        <begin position="751"/>
        <end position="761"/>
    </location>
</feature>
<dbReference type="WBParaSite" id="TREG1_38370.5">
    <property type="protein sequence ID" value="TREG1_38370.5"/>
    <property type="gene ID" value="TREG1_38370"/>
</dbReference>
<feature type="signal peptide" evidence="7">
    <location>
        <begin position="1"/>
        <end position="18"/>
    </location>
</feature>
<dbReference type="PANTHER" id="PTHR15549">
    <property type="entry name" value="PAIRED IMMUNOGLOBULIN-LIKE TYPE 2 RECEPTOR"/>
    <property type="match status" value="1"/>
</dbReference>
<feature type="region of interest" description="Disordered" evidence="5">
    <location>
        <begin position="710"/>
        <end position="729"/>
    </location>
</feature>
<organism evidence="8 10">
    <name type="scientific">Trichobilharzia regenti</name>
    <name type="common">Nasal bird schistosome</name>
    <dbReference type="NCBI Taxonomy" id="157069"/>
    <lineage>
        <taxon>Eukaryota</taxon>
        <taxon>Metazoa</taxon>
        <taxon>Spiralia</taxon>
        <taxon>Lophotrochozoa</taxon>
        <taxon>Platyhelminthes</taxon>
        <taxon>Trematoda</taxon>
        <taxon>Digenea</taxon>
        <taxon>Strigeidida</taxon>
        <taxon>Schistosomatoidea</taxon>
        <taxon>Schistosomatidae</taxon>
        <taxon>Trichobilharzia</taxon>
    </lineage>
</organism>
<proteinExistence type="predicted"/>
<dbReference type="PANTHER" id="PTHR15549:SF30">
    <property type="entry name" value="MID2 DOMAIN-CONTAINING PROTEIN"/>
    <property type="match status" value="1"/>
</dbReference>
<evidence type="ECO:0000256" key="3">
    <source>
        <dbReference type="ARBA" id="ARBA00022989"/>
    </source>
</evidence>
<evidence type="ECO:0000256" key="5">
    <source>
        <dbReference type="SAM" id="MobiDB-lite"/>
    </source>
</evidence>
<evidence type="ECO:0000256" key="1">
    <source>
        <dbReference type="ARBA" id="ARBA00004167"/>
    </source>
</evidence>
<feature type="compositionally biased region" description="Polar residues" evidence="5">
    <location>
        <begin position="872"/>
        <end position="891"/>
    </location>
</feature>
<evidence type="ECO:0000256" key="4">
    <source>
        <dbReference type="ARBA" id="ARBA00023136"/>
    </source>
</evidence>
<feature type="compositionally biased region" description="Polar residues" evidence="5">
    <location>
        <begin position="787"/>
        <end position="801"/>
    </location>
</feature>
<keyword evidence="2 6" id="KW-0812">Transmembrane</keyword>
<protein>
    <submittedName>
        <fullName evidence="9 10">Uncharacterized protein</fullName>
    </submittedName>
</protein>
<dbReference type="GO" id="GO:0016020">
    <property type="term" value="C:membrane"/>
    <property type="evidence" value="ECO:0007669"/>
    <property type="project" value="UniProtKB-SubCell"/>
</dbReference>
<name>A0AA85JKN7_TRIRE</name>
<comment type="subcellular location">
    <subcellularLocation>
        <location evidence="1">Membrane</location>
        <topology evidence="1">Single-pass membrane protein</topology>
    </subcellularLocation>
</comment>
<keyword evidence="4 6" id="KW-0472">Membrane</keyword>
<feature type="region of interest" description="Disordered" evidence="5">
    <location>
        <begin position="751"/>
        <end position="771"/>
    </location>
</feature>
<dbReference type="WBParaSite" id="TREG1_38370.1">
    <property type="protein sequence ID" value="TREG1_38370.1"/>
    <property type="gene ID" value="TREG1_38370"/>
</dbReference>
<reference evidence="9 10" key="2">
    <citation type="submission" date="2023-11" db="UniProtKB">
        <authorList>
            <consortium name="WormBaseParasite"/>
        </authorList>
    </citation>
    <scope>IDENTIFICATION</scope>
</reference>
<evidence type="ECO:0000256" key="2">
    <source>
        <dbReference type="ARBA" id="ARBA00022692"/>
    </source>
</evidence>
<dbReference type="InterPro" id="IPR051694">
    <property type="entry name" value="Immunoregulatory_rcpt-like"/>
</dbReference>